<name>A0A2K5AP72_9ARCH</name>
<evidence type="ECO:0000256" key="1">
    <source>
        <dbReference type="ARBA" id="ARBA00007594"/>
    </source>
</evidence>
<dbReference type="Proteomes" id="UP000236248">
    <property type="component" value="Chromosome NCAV"/>
</dbReference>
<feature type="domain" description="Large ribosomal subunit protein uL30-like ferredoxin-like fold" evidence="4">
    <location>
        <begin position="11"/>
        <end position="61"/>
    </location>
</feature>
<keyword evidence="3" id="KW-0687">Ribonucleoprotein</keyword>
<dbReference type="Pfam" id="PF00327">
    <property type="entry name" value="Ribosomal_L30"/>
    <property type="match status" value="1"/>
</dbReference>
<evidence type="ECO:0000313" key="6">
    <source>
        <dbReference type="Proteomes" id="UP000236248"/>
    </source>
</evidence>
<dbReference type="RefSeq" id="WP_197706661.1">
    <property type="nucleotide sequence ID" value="NZ_LT981265.1"/>
</dbReference>
<dbReference type="SUPFAM" id="SSF55129">
    <property type="entry name" value="Ribosomal protein L30p/L7e"/>
    <property type="match status" value="1"/>
</dbReference>
<comment type="similarity">
    <text evidence="1">Belongs to the universal ribosomal protein uL30 family.</text>
</comment>
<dbReference type="InterPro" id="IPR036919">
    <property type="entry name" value="Ribo_uL30_ferredoxin-like_sf"/>
</dbReference>
<dbReference type="InterPro" id="IPR035808">
    <property type="entry name" value="Ribosomal_uL30_euk_arc"/>
</dbReference>
<dbReference type="Gene3D" id="3.30.1390.20">
    <property type="entry name" value="Ribosomal protein L30, ferredoxin-like fold domain"/>
    <property type="match status" value="1"/>
</dbReference>
<dbReference type="GO" id="GO:0003735">
    <property type="term" value="F:structural constituent of ribosome"/>
    <property type="evidence" value="ECO:0007669"/>
    <property type="project" value="TreeGrafter"/>
</dbReference>
<dbReference type="CDD" id="cd01657">
    <property type="entry name" value="Ribosomal_L7_archeal_euk"/>
    <property type="match status" value="1"/>
</dbReference>
<organism evidence="5 6">
    <name type="scientific">Candidatus Nitrosocaldus cavascurensis</name>
    <dbReference type="NCBI Taxonomy" id="2058097"/>
    <lineage>
        <taxon>Archaea</taxon>
        <taxon>Nitrososphaerota</taxon>
        <taxon>Nitrososphaeria</taxon>
        <taxon>Candidatus Nitrosocaldales</taxon>
        <taxon>Candidatus Nitrosocaldaceae</taxon>
        <taxon>Candidatus Nitrosocaldus</taxon>
    </lineage>
</organism>
<sequence>MGGRGSIDMAYLVIRLRGTINVPYWARHTLALLNLKRRFNATIVPEQEPYLGMLRKVKDHVAWCKVDAGFVKQLLEKRGRYEDINKLGFSSIDELADALASDKVILSRLNVRPWFALAPPKGGFKKSSKHMYSDGGILGENRELLELASRMI</sequence>
<dbReference type="GO" id="GO:0022625">
    <property type="term" value="C:cytosolic large ribosomal subunit"/>
    <property type="evidence" value="ECO:0007669"/>
    <property type="project" value="TreeGrafter"/>
</dbReference>
<dbReference type="KEGG" id="ncv:NCAV_0238"/>
<evidence type="ECO:0000256" key="3">
    <source>
        <dbReference type="ARBA" id="ARBA00023274"/>
    </source>
</evidence>
<evidence type="ECO:0000313" key="5">
    <source>
        <dbReference type="EMBL" id="SPC33436.1"/>
    </source>
</evidence>
<dbReference type="Gene3D" id="1.10.15.30">
    <property type="match status" value="1"/>
</dbReference>
<dbReference type="GO" id="GO:0000463">
    <property type="term" value="P:maturation of LSU-rRNA from tricistronic rRNA transcript (SSU-rRNA, 5.8S rRNA, LSU-rRNA)"/>
    <property type="evidence" value="ECO:0007669"/>
    <property type="project" value="TreeGrafter"/>
</dbReference>
<dbReference type="PANTHER" id="PTHR11524">
    <property type="entry name" value="60S RIBOSOMAL PROTEIN L7"/>
    <property type="match status" value="1"/>
</dbReference>
<dbReference type="PANTHER" id="PTHR11524:SF16">
    <property type="entry name" value="LARGE RIBOSOMAL SUBUNIT PROTEIN UL30"/>
    <property type="match status" value="1"/>
</dbReference>
<keyword evidence="6" id="KW-1185">Reference proteome</keyword>
<dbReference type="EMBL" id="LT981265">
    <property type="protein sequence ID" value="SPC33436.1"/>
    <property type="molecule type" value="Genomic_DNA"/>
</dbReference>
<dbReference type="GeneID" id="41594340"/>
<gene>
    <name evidence="5" type="primary">rpl30p</name>
    <name evidence="5" type="ORF">NCAV_0238</name>
</gene>
<proteinExistence type="inferred from homology"/>
<protein>
    <submittedName>
        <fullName evidence="5">50S ribosomal protein L30p</fullName>
    </submittedName>
</protein>
<accession>A0A2K5AP72</accession>
<dbReference type="NCBIfam" id="NF004711">
    <property type="entry name" value="PRK06049.1"/>
    <property type="match status" value="1"/>
</dbReference>
<dbReference type="AlphaFoldDB" id="A0A2K5AP72"/>
<evidence type="ECO:0000259" key="4">
    <source>
        <dbReference type="Pfam" id="PF00327"/>
    </source>
</evidence>
<evidence type="ECO:0000256" key="2">
    <source>
        <dbReference type="ARBA" id="ARBA00022980"/>
    </source>
</evidence>
<keyword evidence="2 5" id="KW-0689">Ribosomal protein</keyword>
<dbReference type="InterPro" id="IPR039699">
    <property type="entry name" value="Ribosomal_uL30"/>
</dbReference>
<reference evidence="6" key="1">
    <citation type="submission" date="2018-01" db="EMBL/GenBank/DDBJ databases">
        <authorList>
            <person name="Kerou L M."/>
        </authorList>
    </citation>
    <scope>NUCLEOTIDE SEQUENCE [LARGE SCALE GENOMIC DNA]</scope>
    <source>
        <strain evidence="6">SCU2</strain>
    </source>
</reference>
<dbReference type="InterPro" id="IPR016082">
    <property type="entry name" value="Ribosomal_uL30_ferredoxin-like"/>
</dbReference>
<dbReference type="GO" id="GO:0003723">
    <property type="term" value="F:RNA binding"/>
    <property type="evidence" value="ECO:0007669"/>
    <property type="project" value="TreeGrafter"/>
</dbReference>